<dbReference type="SMART" id="SM00886">
    <property type="entry name" value="Dabb"/>
    <property type="match status" value="1"/>
</dbReference>
<dbReference type="Gene3D" id="3.30.70.100">
    <property type="match status" value="1"/>
</dbReference>
<keyword evidence="3" id="KW-1185">Reference proteome</keyword>
<organism evidence="2 3">
    <name type="scientific">Periconia macrospinosa</name>
    <dbReference type="NCBI Taxonomy" id="97972"/>
    <lineage>
        <taxon>Eukaryota</taxon>
        <taxon>Fungi</taxon>
        <taxon>Dikarya</taxon>
        <taxon>Ascomycota</taxon>
        <taxon>Pezizomycotina</taxon>
        <taxon>Dothideomycetes</taxon>
        <taxon>Pleosporomycetidae</taxon>
        <taxon>Pleosporales</taxon>
        <taxon>Massarineae</taxon>
        <taxon>Periconiaceae</taxon>
        <taxon>Periconia</taxon>
    </lineage>
</organism>
<evidence type="ECO:0000313" key="3">
    <source>
        <dbReference type="Proteomes" id="UP000244855"/>
    </source>
</evidence>
<proteinExistence type="predicted"/>
<dbReference type="Pfam" id="PF07876">
    <property type="entry name" value="Dabb"/>
    <property type="match status" value="1"/>
</dbReference>
<dbReference type="OrthoDB" id="42919at2759"/>
<accession>A0A2V1DVQ1</accession>
<dbReference type="STRING" id="97972.A0A2V1DVQ1"/>
<gene>
    <name evidence="2" type="ORF">DM02DRAFT_590064</name>
</gene>
<dbReference type="Proteomes" id="UP000244855">
    <property type="component" value="Unassembled WGS sequence"/>
</dbReference>
<evidence type="ECO:0000259" key="1">
    <source>
        <dbReference type="PROSITE" id="PS51502"/>
    </source>
</evidence>
<evidence type="ECO:0000313" key="2">
    <source>
        <dbReference type="EMBL" id="PVI02106.1"/>
    </source>
</evidence>
<dbReference type="PROSITE" id="PS51502">
    <property type="entry name" value="S_R_A_B_BARREL"/>
    <property type="match status" value="1"/>
</dbReference>
<dbReference type="EMBL" id="KZ805347">
    <property type="protein sequence ID" value="PVI02106.1"/>
    <property type="molecule type" value="Genomic_DNA"/>
</dbReference>
<dbReference type="InterPro" id="IPR013097">
    <property type="entry name" value="Dabb"/>
</dbReference>
<dbReference type="AlphaFoldDB" id="A0A2V1DVQ1"/>
<reference evidence="2 3" key="1">
    <citation type="journal article" date="2018" name="Sci. Rep.">
        <title>Comparative genomics provides insights into the lifestyle and reveals functional heterogeneity of dark septate endophytic fungi.</title>
        <authorList>
            <person name="Knapp D.G."/>
            <person name="Nemeth J.B."/>
            <person name="Barry K."/>
            <person name="Hainaut M."/>
            <person name="Henrissat B."/>
            <person name="Johnson J."/>
            <person name="Kuo A."/>
            <person name="Lim J.H.P."/>
            <person name="Lipzen A."/>
            <person name="Nolan M."/>
            <person name="Ohm R.A."/>
            <person name="Tamas L."/>
            <person name="Grigoriev I.V."/>
            <person name="Spatafora J.W."/>
            <person name="Nagy L.G."/>
            <person name="Kovacs G.M."/>
        </authorList>
    </citation>
    <scope>NUCLEOTIDE SEQUENCE [LARGE SCALE GENOMIC DNA]</scope>
    <source>
        <strain evidence="2 3">DSE2036</strain>
    </source>
</reference>
<dbReference type="SUPFAM" id="SSF54909">
    <property type="entry name" value="Dimeric alpha+beta barrel"/>
    <property type="match status" value="1"/>
</dbReference>
<protein>
    <recommendedName>
        <fullName evidence="1">Stress-response A/B barrel domain-containing protein</fullName>
    </recommendedName>
</protein>
<sequence>MPVFQVAFFKFKADADPAIIQEWLDISKTMPDKVPCVRSLKAGRPLGAYEHMAKGWDLAACVELDSAESATEFHEHPEHIRPRELCQQVCETQQTVSIVFETP</sequence>
<name>A0A2V1DVQ1_9PLEO</name>
<dbReference type="InterPro" id="IPR011008">
    <property type="entry name" value="Dimeric_a/b-barrel"/>
</dbReference>
<feature type="domain" description="Stress-response A/B barrel" evidence="1">
    <location>
        <begin position="3"/>
        <end position="98"/>
    </location>
</feature>